<reference evidence="2 3" key="1">
    <citation type="submission" date="2019-12" db="EMBL/GenBank/DDBJ databases">
        <title>Genomic-based taxomic classification of the family Erythrobacteraceae.</title>
        <authorList>
            <person name="Xu L."/>
        </authorList>
    </citation>
    <scope>NUCLEOTIDE SEQUENCE [LARGE SCALE GENOMIC DNA]</scope>
    <source>
        <strain evidence="2 3">KCTC 52763</strain>
    </source>
</reference>
<protein>
    <submittedName>
        <fullName evidence="2">Uncharacterized protein</fullName>
    </submittedName>
</protein>
<sequence length="274" mass="29758">MALAFGLVTALLVAIPAVSAQEELTFQAETYADLMDLADQAEIVLRAQIRKQAELEPERSPGLQPGHVRLYIEARTGALLSGRAAVGESLTYLVDVPRDAKGRAPKLKKRDVLIFARPVAGRPGEIQLVTRSSQLLWSEPLETRLRGVLAELVRPDAAPAITGIRDILSIPGNLAGESETQLFLSTESDGPVSISVIRRPGQTTVWGVSWSDIVDQAALPPQPNTLDWYRLACFLPAGLPQTAFLSGDAASRSQAQTDYRFVREQLGPCPRNRS</sequence>
<dbReference type="Proteomes" id="UP000442714">
    <property type="component" value="Unassembled WGS sequence"/>
</dbReference>
<dbReference type="EMBL" id="WTYX01000002">
    <property type="protein sequence ID" value="MXO91266.1"/>
    <property type="molecule type" value="Genomic_DNA"/>
</dbReference>
<keyword evidence="3" id="KW-1185">Reference proteome</keyword>
<evidence type="ECO:0000256" key="1">
    <source>
        <dbReference type="SAM" id="SignalP"/>
    </source>
</evidence>
<comment type="caution">
    <text evidence="2">The sequence shown here is derived from an EMBL/GenBank/DDBJ whole genome shotgun (WGS) entry which is preliminary data.</text>
</comment>
<accession>A0A844ZWD5</accession>
<dbReference type="AlphaFoldDB" id="A0A844ZWD5"/>
<keyword evidence="1" id="KW-0732">Signal</keyword>
<name>A0A844ZWD5_9SPHN</name>
<gene>
    <name evidence="2" type="ORF">GRI41_10555</name>
</gene>
<dbReference type="OrthoDB" id="7406594at2"/>
<evidence type="ECO:0000313" key="2">
    <source>
        <dbReference type="EMBL" id="MXO91266.1"/>
    </source>
</evidence>
<organism evidence="2 3">
    <name type="scientific">Pontixanthobacter aquaemixtae</name>
    <dbReference type="NCBI Taxonomy" id="1958940"/>
    <lineage>
        <taxon>Bacteria</taxon>
        <taxon>Pseudomonadati</taxon>
        <taxon>Pseudomonadota</taxon>
        <taxon>Alphaproteobacteria</taxon>
        <taxon>Sphingomonadales</taxon>
        <taxon>Erythrobacteraceae</taxon>
        <taxon>Pontixanthobacter</taxon>
    </lineage>
</organism>
<proteinExistence type="predicted"/>
<evidence type="ECO:0000313" key="3">
    <source>
        <dbReference type="Proteomes" id="UP000442714"/>
    </source>
</evidence>
<feature type="chain" id="PRO_5032800381" evidence="1">
    <location>
        <begin position="21"/>
        <end position="274"/>
    </location>
</feature>
<feature type="signal peptide" evidence="1">
    <location>
        <begin position="1"/>
        <end position="20"/>
    </location>
</feature>